<dbReference type="OrthoDB" id="3722922at2759"/>
<feature type="region of interest" description="Disordered" evidence="1">
    <location>
        <begin position="1"/>
        <end position="24"/>
    </location>
</feature>
<dbReference type="EMBL" id="ML994289">
    <property type="protein sequence ID" value="KAF2197021.1"/>
    <property type="molecule type" value="Genomic_DNA"/>
</dbReference>
<dbReference type="Proteomes" id="UP000799536">
    <property type="component" value="Unassembled WGS sequence"/>
</dbReference>
<reference evidence="2" key="1">
    <citation type="journal article" date="2020" name="Stud. Mycol.">
        <title>101 Dothideomycetes genomes: a test case for predicting lifestyles and emergence of pathogens.</title>
        <authorList>
            <person name="Haridas S."/>
            <person name="Albert R."/>
            <person name="Binder M."/>
            <person name="Bloem J."/>
            <person name="Labutti K."/>
            <person name="Salamov A."/>
            <person name="Andreopoulos B."/>
            <person name="Baker S."/>
            <person name="Barry K."/>
            <person name="Bills G."/>
            <person name="Bluhm B."/>
            <person name="Cannon C."/>
            <person name="Castanera R."/>
            <person name="Culley D."/>
            <person name="Daum C."/>
            <person name="Ezra D."/>
            <person name="Gonzalez J."/>
            <person name="Henrissat B."/>
            <person name="Kuo A."/>
            <person name="Liang C."/>
            <person name="Lipzen A."/>
            <person name="Lutzoni F."/>
            <person name="Magnuson J."/>
            <person name="Mondo S."/>
            <person name="Nolan M."/>
            <person name="Ohm R."/>
            <person name="Pangilinan J."/>
            <person name="Park H.-J."/>
            <person name="Ramirez L."/>
            <person name="Alfaro M."/>
            <person name="Sun H."/>
            <person name="Tritt A."/>
            <person name="Yoshinaga Y."/>
            <person name="Zwiers L.-H."/>
            <person name="Turgeon B."/>
            <person name="Goodwin S."/>
            <person name="Spatafora J."/>
            <person name="Crous P."/>
            <person name="Grigoriev I."/>
        </authorList>
    </citation>
    <scope>NUCLEOTIDE SEQUENCE</scope>
    <source>
        <strain evidence="2">ATCC 74209</strain>
    </source>
</reference>
<evidence type="ECO:0000313" key="3">
    <source>
        <dbReference type="Proteomes" id="UP000799536"/>
    </source>
</evidence>
<evidence type="ECO:0000313" key="2">
    <source>
        <dbReference type="EMBL" id="KAF2197021.1"/>
    </source>
</evidence>
<feature type="non-terminal residue" evidence="2">
    <location>
        <position position="64"/>
    </location>
</feature>
<evidence type="ECO:0000256" key="1">
    <source>
        <dbReference type="SAM" id="MobiDB-lite"/>
    </source>
</evidence>
<gene>
    <name evidence="2" type="ORF">GQ43DRAFT_358892</name>
</gene>
<sequence>ASKANLATRPESGTGGSWKKSPVMTSWIPPKGRPLLRMVLPICSNLSKRSPSIIDTSSIIKTFV</sequence>
<proteinExistence type="predicted"/>
<comment type="caution">
    <text evidence="2">The sequence shown here is derived from an EMBL/GenBank/DDBJ whole genome shotgun (WGS) entry which is preliminary data.</text>
</comment>
<accession>A0A9P4JFL2</accession>
<organism evidence="2 3">
    <name type="scientific">Delitschia confertaspora ATCC 74209</name>
    <dbReference type="NCBI Taxonomy" id="1513339"/>
    <lineage>
        <taxon>Eukaryota</taxon>
        <taxon>Fungi</taxon>
        <taxon>Dikarya</taxon>
        <taxon>Ascomycota</taxon>
        <taxon>Pezizomycotina</taxon>
        <taxon>Dothideomycetes</taxon>
        <taxon>Pleosporomycetidae</taxon>
        <taxon>Pleosporales</taxon>
        <taxon>Delitschiaceae</taxon>
        <taxon>Delitschia</taxon>
    </lineage>
</organism>
<dbReference type="AlphaFoldDB" id="A0A9P4JFL2"/>
<keyword evidence="3" id="KW-1185">Reference proteome</keyword>
<name>A0A9P4JFL2_9PLEO</name>
<feature type="non-terminal residue" evidence="2">
    <location>
        <position position="1"/>
    </location>
</feature>
<protein>
    <submittedName>
        <fullName evidence="2">Uncharacterized protein</fullName>
    </submittedName>
</protein>